<dbReference type="Proteomes" id="UP000008827">
    <property type="component" value="Chromosome 10"/>
</dbReference>
<dbReference type="Gramene" id="KRH34123">
    <property type="protein sequence ID" value="KRH34123"/>
    <property type="gene ID" value="GLYMA_10G164600"/>
</dbReference>
<protein>
    <submittedName>
        <fullName evidence="2 3">Uncharacterized protein</fullName>
    </submittedName>
</protein>
<dbReference type="EMBL" id="CM000843">
    <property type="protein sequence ID" value="KRH34123.1"/>
    <property type="molecule type" value="Genomic_DNA"/>
</dbReference>
<dbReference type="AlphaFoldDB" id="A0A0R0I2X7"/>
<keyword evidence="1" id="KW-0472">Membrane</keyword>
<evidence type="ECO:0000313" key="3">
    <source>
        <dbReference type="EnsemblPlants" id="KRH34123"/>
    </source>
</evidence>
<name>A0A0R0I2X7_SOYBN</name>
<dbReference type="EnsemblPlants" id="KRH34123">
    <property type="protein sequence ID" value="KRH34123"/>
    <property type="gene ID" value="GLYMA_10G164600"/>
</dbReference>
<accession>A0A0R0I2X7</accession>
<proteinExistence type="predicted"/>
<evidence type="ECO:0000313" key="4">
    <source>
        <dbReference type="Proteomes" id="UP000008827"/>
    </source>
</evidence>
<dbReference type="InParanoid" id="A0A0R0I2X7"/>
<evidence type="ECO:0000256" key="1">
    <source>
        <dbReference type="SAM" id="Phobius"/>
    </source>
</evidence>
<reference evidence="2 3" key="1">
    <citation type="journal article" date="2010" name="Nature">
        <title>Genome sequence of the palaeopolyploid soybean.</title>
        <authorList>
            <person name="Schmutz J."/>
            <person name="Cannon S.B."/>
            <person name="Schlueter J."/>
            <person name="Ma J."/>
            <person name="Mitros T."/>
            <person name="Nelson W."/>
            <person name="Hyten D.L."/>
            <person name="Song Q."/>
            <person name="Thelen J.J."/>
            <person name="Cheng J."/>
            <person name="Xu D."/>
            <person name="Hellsten U."/>
            <person name="May G.D."/>
            <person name="Yu Y."/>
            <person name="Sakurai T."/>
            <person name="Umezawa T."/>
            <person name="Bhattacharyya M.K."/>
            <person name="Sandhu D."/>
            <person name="Valliyodan B."/>
            <person name="Lindquist E."/>
            <person name="Peto M."/>
            <person name="Grant D."/>
            <person name="Shu S."/>
            <person name="Goodstein D."/>
            <person name="Barry K."/>
            <person name="Futrell-Griggs M."/>
            <person name="Abernathy B."/>
            <person name="Du J."/>
            <person name="Tian Z."/>
            <person name="Zhu L."/>
            <person name="Gill N."/>
            <person name="Joshi T."/>
            <person name="Libault M."/>
            <person name="Sethuraman A."/>
            <person name="Zhang X.-C."/>
            <person name="Shinozaki K."/>
            <person name="Nguyen H.T."/>
            <person name="Wing R.A."/>
            <person name="Cregan P."/>
            <person name="Specht J."/>
            <person name="Grimwood J."/>
            <person name="Rokhsar D."/>
            <person name="Stacey G."/>
            <person name="Shoemaker R.C."/>
            <person name="Jackson S.A."/>
        </authorList>
    </citation>
    <scope>NUCLEOTIDE SEQUENCE</scope>
    <source>
        <strain evidence="3">cv. Williams 82</strain>
        <tissue evidence="2">Callus</tissue>
    </source>
</reference>
<organism evidence="2">
    <name type="scientific">Glycine max</name>
    <name type="common">Soybean</name>
    <name type="synonym">Glycine hispida</name>
    <dbReference type="NCBI Taxonomy" id="3847"/>
    <lineage>
        <taxon>Eukaryota</taxon>
        <taxon>Viridiplantae</taxon>
        <taxon>Streptophyta</taxon>
        <taxon>Embryophyta</taxon>
        <taxon>Tracheophyta</taxon>
        <taxon>Spermatophyta</taxon>
        <taxon>Magnoliopsida</taxon>
        <taxon>eudicotyledons</taxon>
        <taxon>Gunneridae</taxon>
        <taxon>Pentapetalae</taxon>
        <taxon>rosids</taxon>
        <taxon>fabids</taxon>
        <taxon>Fabales</taxon>
        <taxon>Fabaceae</taxon>
        <taxon>Papilionoideae</taxon>
        <taxon>50 kb inversion clade</taxon>
        <taxon>NPAAA clade</taxon>
        <taxon>indigoferoid/millettioid clade</taxon>
        <taxon>Phaseoleae</taxon>
        <taxon>Glycine</taxon>
        <taxon>Glycine subgen. Soja</taxon>
    </lineage>
</organism>
<reference evidence="2" key="3">
    <citation type="submission" date="2018-07" db="EMBL/GenBank/DDBJ databases">
        <title>WGS assembly of Glycine max.</title>
        <authorList>
            <person name="Schmutz J."/>
            <person name="Cannon S."/>
            <person name="Schlueter J."/>
            <person name="Ma J."/>
            <person name="Mitros T."/>
            <person name="Nelson W."/>
            <person name="Hyten D."/>
            <person name="Song Q."/>
            <person name="Thelen J."/>
            <person name="Cheng J."/>
            <person name="Xu D."/>
            <person name="Hellsten U."/>
            <person name="May G."/>
            <person name="Yu Y."/>
            <person name="Sakurai T."/>
            <person name="Umezawa T."/>
            <person name="Bhattacharyya M."/>
            <person name="Sandhu D."/>
            <person name="Valliyodan B."/>
            <person name="Lindquist E."/>
            <person name="Peto M."/>
            <person name="Grant D."/>
            <person name="Shu S."/>
            <person name="Goodstein D."/>
            <person name="Barry K."/>
            <person name="Futrell-Griggs M."/>
            <person name="Abernathy B."/>
            <person name="Du J."/>
            <person name="Tian Z."/>
            <person name="Zhu L."/>
            <person name="Gill N."/>
            <person name="Joshi T."/>
            <person name="Libault M."/>
            <person name="Sethuraman A."/>
            <person name="Zhang X."/>
            <person name="Shinozaki K."/>
            <person name="Nguyen H."/>
            <person name="Wing R."/>
            <person name="Cregan P."/>
            <person name="Specht J."/>
            <person name="Grimwood J."/>
            <person name="Rokhsar D."/>
            <person name="Stacey G."/>
            <person name="Shoemaker R."/>
            <person name="Jackson S."/>
        </authorList>
    </citation>
    <scope>NUCLEOTIDE SEQUENCE</scope>
    <source>
        <tissue evidence="2">Callus</tissue>
    </source>
</reference>
<keyword evidence="1" id="KW-0812">Transmembrane</keyword>
<feature type="transmembrane region" description="Helical" evidence="1">
    <location>
        <begin position="64"/>
        <end position="84"/>
    </location>
</feature>
<keyword evidence="1" id="KW-1133">Transmembrane helix</keyword>
<gene>
    <name evidence="2" type="ORF">GLYMA_10G164600</name>
</gene>
<sequence>MFIHLPPFQNQLQLIERQRLPTAYLPINVCISNKIFSKFTNFSSTLIQASIMASIPSSFSSNSFNLSITNIMILIFITSIKILFPTITKNIC</sequence>
<keyword evidence="4" id="KW-1185">Reference proteome</keyword>
<evidence type="ECO:0000313" key="2">
    <source>
        <dbReference type="EMBL" id="KRH34123.1"/>
    </source>
</evidence>
<reference evidence="3" key="2">
    <citation type="submission" date="2018-02" db="UniProtKB">
        <authorList>
            <consortium name="EnsemblPlants"/>
        </authorList>
    </citation>
    <scope>IDENTIFICATION</scope>
    <source>
        <strain evidence="3">Williams 82</strain>
    </source>
</reference>